<dbReference type="EMBL" id="JAMFLZ010000001">
    <property type="protein sequence ID" value="MCL6294065.1"/>
    <property type="molecule type" value="Genomic_DNA"/>
</dbReference>
<accession>A0ABT0QAR3</accession>
<evidence type="ECO:0000259" key="2">
    <source>
        <dbReference type="Pfam" id="PF18962"/>
    </source>
</evidence>
<reference evidence="3" key="1">
    <citation type="submission" date="2022-05" db="EMBL/GenBank/DDBJ databases">
        <authorList>
            <person name="Park J.-S."/>
        </authorList>
    </citation>
    <scope>NUCLEOTIDE SEQUENCE</scope>
    <source>
        <strain evidence="3">2012CJ34-3</strain>
    </source>
</reference>
<sequence>MKRNLLILITFCISIIGYSQSVGDTFVDNFITFEITSLSPNEVEVHDYNHSGNTDVVIPNTITNSSTTYNVTSIGDDAFNYIISAGKITSVTFTLPSNIATIGNQAFRDQNLTTVTIPSSVISISQYAFWHNNLTSVTIENGIESIGDHAFSTNQIASITIPNSVTSIGQFAFQSNQLTNATLSNSLISIGSAAFSQNQLQSIVIPNSVTSFSSAFSSNQLTSITLPSGITNIDVGAFRSNNLTHVTIPSTVTNIENTAFRDNPLATVTSQAIIPPTIFVPGINDSFWNRSVIDLTIPAGTSAAYAAGGWTGFNSVTEANALAVGDTFVVDFITYEVTSSTSNTVEVIGYNTAGGTVVNIPAIVSYSVVAYDVTNIAGGAFQSKNLTHVTIPNSVTNIEISAFHTNQLTSVIIPESVTNIGPIAFLNNPLSTIISLGAIPPIITTGGGTDTFGSSSYSRSNINLVIPNNTTDEYVTDSGALWTGFKMVFEATSPTTAEVSNYDPANGTSVVIPASVTAGSIVFDVIKIDDSAFENIGLTNVTIPNSVTEIGISAFNTNNLTSVTIPDSVTTIGTTAFATNPIINLSLGANVTDIGIGAFVDNNISDVTIPSNVTFIGLLAFGNNPLTSVTSLATTPPTITTGTNDTFAFNRSSIHLHIPPNTMGAYVTDVGALWTGFNPVTEDALLSNTDFELTNNIKVITEADALKISYPNNIKLKNYSIYNINGAKITTGTSDEIKTSTFNSGVYILKLHFDKGIATKKVVVN</sequence>
<gene>
    <name evidence="3" type="ORF">M3P09_03610</name>
</gene>
<dbReference type="PANTHER" id="PTHR45661">
    <property type="entry name" value="SURFACE ANTIGEN"/>
    <property type="match status" value="1"/>
</dbReference>
<dbReference type="InterPro" id="IPR026906">
    <property type="entry name" value="LRR_5"/>
</dbReference>
<dbReference type="Pfam" id="PF18962">
    <property type="entry name" value="Por_Secre_tail"/>
    <property type="match status" value="1"/>
</dbReference>
<dbReference type="InterPro" id="IPR053139">
    <property type="entry name" value="Surface_bspA-like"/>
</dbReference>
<evidence type="ECO:0000313" key="4">
    <source>
        <dbReference type="Proteomes" id="UP001165381"/>
    </source>
</evidence>
<organism evidence="3 4">
    <name type="scientific">Jejuia spongiicola</name>
    <dbReference type="NCBI Taxonomy" id="2942207"/>
    <lineage>
        <taxon>Bacteria</taxon>
        <taxon>Pseudomonadati</taxon>
        <taxon>Bacteroidota</taxon>
        <taxon>Flavobacteriia</taxon>
        <taxon>Flavobacteriales</taxon>
        <taxon>Flavobacteriaceae</taxon>
        <taxon>Jejuia</taxon>
    </lineage>
</organism>
<dbReference type="RefSeq" id="WP_249972059.1">
    <property type="nucleotide sequence ID" value="NZ_JAMFLZ010000001.1"/>
</dbReference>
<dbReference type="NCBIfam" id="TIGR04183">
    <property type="entry name" value="Por_Secre_tail"/>
    <property type="match status" value="1"/>
</dbReference>
<keyword evidence="1" id="KW-0732">Signal</keyword>
<evidence type="ECO:0000256" key="1">
    <source>
        <dbReference type="ARBA" id="ARBA00022729"/>
    </source>
</evidence>
<dbReference type="Gene3D" id="3.40.50.12480">
    <property type="match status" value="1"/>
</dbReference>
<proteinExistence type="predicted"/>
<evidence type="ECO:0000313" key="3">
    <source>
        <dbReference type="EMBL" id="MCL6294065.1"/>
    </source>
</evidence>
<dbReference type="PANTHER" id="PTHR45661:SF3">
    <property type="entry name" value="IG-LIKE DOMAIN-CONTAINING PROTEIN"/>
    <property type="match status" value="1"/>
</dbReference>
<feature type="domain" description="Secretion system C-terminal sorting" evidence="2">
    <location>
        <begin position="704"/>
        <end position="764"/>
    </location>
</feature>
<dbReference type="Pfam" id="PF13306">
    <property type="entry name" value="LRR_5"/>
    <property type="match status" value="3"/>
</dbReference>
<protein>
    <submittedName>
        <fullName evidence="3">Leucine-rich repeat domain-containing protein</fullName>
    </submittedName>
</protein>
<comment type="caution">
    <text evidence="3">The sequence shown here is derived from an EMBL/GenBank/DDBJ whole genome shotgun (WGS) entry which is preliminary data.</text>
</comment>
<dbReference type="InterPro" id="IPR026444">
    <property type="entry name" value="Secre_tail"/>
</dbReference>
<keyword evidence="4" id="KW-1185">Reference proteome</keyword>
<dbReference type="Gene3D" id="3.80.10.10">
    <property type="entry name" value="Ribonuclease Inhibitor"/>
    <property type="match status" value="5"/>
</dbReference>
<dbReference type="Proteomes" id="UP001165381">
    <property type="component" value="Unassembled WGS sequence"/>
</dbReference>
<dbReference type="SUPFAM" id="SSF52058">
    <property type="entry name" value="L domain-like"/>
    <property type="match status" value="1"/>
</dbReference>
<name>A0ABT0QAR3_9FLAO</name>
<dbReference type="InterPro" id="IPR032675">
    <property type="entry name" value="LRR_dom_sf"/>
</dbReference>